<keyword evidence="1" id="KW-0812">Transmembrane</keyword>
<feature type="transmembrane region" description="Helical" evidence="1">
    <location>
        <begin position="193"/>
        <end position="220"/>
    </location>
</feature>
<name>A0A6I3KMH5_9HYPH</name>
<dbReference type="EMBL" id="WMBQ01000002">
    <property type="protein sequence ID" value="MTD95110.1"/>
    <property type="molecule type" value="Genomic_DNA"/>
</dbReference>
<evidence type="ECO:0000259" key="2">
    <source>
        <dbReference type="SMART" id="SM00318"/>
    </source>
</evidence>
<reference evidence="3 4" key="1">
    <citation type="submission" date="2019-11" db="EMBL/GenBank/DDBJ databases">
        <title>Identification of a novel strain.</title>
        <authorList>
            <person name="Xu Q."/>
            <person name="Wang G."/>
        </authorList>
    </citation>
    <scope>NUCLEOTIDE SEQUENCE [LARGE SCALE GENOMIC DNA]</scope>
    <source>
        <strain evidence="4">xq</strain>
    </source>
</reference>
<organism evidence="3 4">
    <name type="scientific">Hyphomicrobium album</name>
    <dbReference type="NCBI Taxonomy" id="2665159"/>
    <lineage>
        <taxon>Bacteria</taxon>
        <taxon>Pseudomonadati</taxon>
        <taxon>Pseudomonadota</taxon>
        <taxon>Alphaproteobacteria</taxon>
        <taxon>Hyphomicrobiales</taxon>
        <taxon>Hyphomicrobiaceae</taxon>
        <taxon>Hyphomicrobium</taxon>
    </lineage>
</organism>
<proteinExistence type="predicted"/>
<dbReference type="Gene3D" id="2.40.50.90">
    <property type="match status" value="1"/>
</dbReference>
<dbReference type="InterPro" id="IPR016071">
    <property type="entry name" value="Staphylococal_nuclease_OB-fold"/>
</dbReference>
<keyword evidence="4" id="KW-1185">Reference proteome</keyword>
<dbReference type="Proteomes" id="UP000440694">
    <property type="component" value="Unassembled WGS sequence"/>
</dbReference>
<evidence type="ECO:0000256" key="1">
    <source>
        <dbReference type="SAM" id="Phobius"/>
    </source>
</evidence>
<feature type="transmembrane region" description="Helical" evidence="1">
    <location>
        <begin position="165"/>
        <end position="186"/>
    </location>
</feature>
<comment type="caution">
    <text evidence="3">The sequence shown here is derived from an EMBL/GenBank/DDBJ whole genome shotgun (WGS) entry which is preliminary data.</text>
</comment>
<dbReference type="SMART" id="SM00318">
    <property type="entry name" value="SNc"/>
    <property type="match status" value="1"/>
</dbReference>
<feature type="transmembrane region" description="Helical" evidence="1">
    <location>
        <begin position="123"/>
        <end position="145"/>
    </location>
</feature>
<accession>A0A6I3KMH5</accession>
<dbReference type="RefSeq" id="WP_154739686.1">
    <property type="nucleotide sequence ID" value="NZ_WMBQ01000002.1"/>
</dbReference>
<protein>
    <recommendedName>
        <fullName evidence="2">TNase-like domain-containing protein</fullName>
    </recommendedName>
</protein>
<feature type="domain" description="TNase-like" evidence="2">
    <location>
        <begin position="290"/>
        <end position="412"/>
    </location>
</feature>
<evidence type="ECO:0000313" key="3">
    <source>
        <dbReference type="EMBL" id="MTD95110.1"/>
    </source>
</evidence>
<dbReference type="AlphaFoldDB" id="A0A6I3KMH5"/>
<evidence type="ECO:0000313" key="4">
    <source>
        <dbReference type="Proteomes" id="UP000440694"/>
    </source>
</evidence>
<keyword evidence="1" id="KW-0472">Membrane</keyword>
<feature type="transmembrane region" description="Helical" evidence="1">
    <location>
        <begin position="240"/>
        <end position="264"/>
    </location>
</feature>
<dbReference type="InterPro" id="IPR035437">
    <property type="entry name" value="SNase_OB-fold_sf"/>
</dbReference>
<dbReference type="SUPFAM" id="SSF50199">
    <property type="entry name" value="Staphylococcal nuclease"/>
    <property type="match status" value="1"/>
</dbReference>
<keyword evidence="1" id="KW-1133">Transmembrane helix</keyword>
<gene>
    <name evidence="3" type="ORF">GIW81_12285</name>
</gene>
<sequence>MLGWRKRNDGFEWREYVRTTILVRRKHRRDRAGEAGKAAVENMKAAGQRGVAAGAEGAKAVGRGAINVGQQGAAIGAAGAKAMGRGAYFYGREGAKLGAVGARAAGSKLRASIPIAAEYLRRFGAALFAVLAYSWAVISTLAGIVYDYAGPLLAPIGRTLRQPSIRLPLLIVGAVALAGGIIRAFANGFERDTVVALSIGIVVLGALALAHGASAIPAWLTSPFAGLGGRVRGGLAGSAASPVVQTAFAACVLILLAAGAWTMWAPSTSGSMTTASLRSERAARAAPTPGEIEGRGSAVTGDTLRVGATLVRLEGIESPEPDQACIGADGREWSCGRTARQALSGILRAGRVTCEVSDPIDGTATGDCKVDGRDVAGELVSAGHVFAVHGIFSSYGGLEDEAHANKAGIWAGQARRPSEYRQQKWEEAKRDAPDGCPIKGSVRGSRRYYIVPWARGYERVKVSESRGERWFCSEAEAREAGFRPSEQS</sequence>